<dbReference type="EMBL" id="CAACVG010008357">
    <property type="protein sequence ID" value="VEN49450.1"/>
    <property type="molecule type" value="Genomic_DNA"/>
</dbReference>
<organism evidence="1 2">
    <name type="scientific">Callosobruchus maculatus</name>
    <name type="common">Southern cowpea weevil</name>
    <name type="synonym">Pulse bruchid</name>
    <dbReference type="NCBI Taxonomy" id="64391"/>
    <lineage>
        <taxon>Eukaryota</taxon>
        <taxon>Metazoa</taxon>
        <taxon>Ecdysozoa</taxon>
        <taxon>Arthropoda</taxon>
        <taxon>Hexapoda</taxon>
        <taxon>Insecta</taxon>
        <taxon>Pterygota</taxon>
        <taxon>Neoptera</taxon>
        <taxon>Endopterygota</taxon>
        <taxon>Coleoptera</taxon>
        <taxon>Polyphaga</taxon>
        <taxon>Cucujiformia</taxon>
        <taxon>Chrysomeloidea</taxon>
        <taxon>Chrysomelidae</taxon>
        <taxon>Bruchinae</taxon>
        <taxon>Bruchini</taxon>
        <taxon>Callosobruchus</taxon>
    </lineage>
</organism>
<feature type="non-terminal residue" evidence="1">
    <location>
        <position position="104"/>
    </location>
</feature>
<sequence length="104" mass="11938">TVLYWFKKVAEERNIWTISNHLYSEYLLAHTHAVLNPDGSPKVFIFREKLMTYPLMQGAIVQHLVDNQTTLIEIRKELNNKEGVAQFSALSIDHLQGAFALLVV</sequence>
<dbReference type="AlphaFoldDB" id="A0A653CNI2"/>
<name>A0A653CNI2_CALMS</name>
<keyword evidence="2" id="KW-1185">Reference proteome</keyword>
<protein>
    <submittedName>
        <fullName evidence="1">Uncharacterized protein</fullName>
    </submittedName>
</protein>
<dbReference type="Proteomes" id="UP000410492">
    <property type="component" value="Unassembled WGS sequence"/>
</dbReference>
<feature type="non-terminal residue" evidence="1">
    <location>
        <position position="1"/>
    </location>
</feature>
<evidence type="ECO:0000313" key="2">
    <source>
        <dbReference type="Proteomes" id="UP000410492"/>
    </source>
</evidence>
<reference evidence="1 2" key="1">
    <citation type="submission" date="2019-01" db="EMBL/GenBank/DDBJ databases">
        <authorList>
            <person name="Sayadi A."/>
        </authorList>
    </citation>
    <scope>NUCLEOTIDE SEQUENCE [LARGE SCALE GENOMIC DNA]</scope>
</reference>
<proteinExistence type="predicted"/>
<dbReference type="OrthoDB" id="6506757at2759"/>
<evidence type="ECO:0000313" key="1">
    <source>
        <dbReference type="EMBL" id="VEN49450.1"/>
    </source>
</evidence>
<accession>A0A653CNI2</accession>
<gene>
    <name evidence="1" type="ORF">CALMAC_LOCUS10558</name>
</gene>